<organism evidence="1 2">
    <name type="scientific">Prorocentrum cordatum</name>
    <dbReference type="NCBI Taxonomy" id="2364126"/>
    <lineage>
        <taxon>Eukaryota</taxon>
        <taxon>Sar</taxon>
        <taxon>Alveolata</taxon>
        <taxon>Dinophyceae</taxon>
        <taxon>Prorocentrales</taxon>
        <taxon>Prorocentraceae</taxon>
        <taxon>Prorocentrum</taxon>
    </lineage>
</organism>
<gene>
    <name evidence="1" type="ORF">PCOR1329_LOCUS27197</name>
</gene>
<proteinExistence type="predicted"/>
<evidence type="ECO:0000313" key="1">
    <source>
        <dbReference type="EMBL" id="CAK0827741.1"/>
    </source>
</evidence>
<evidence type="ECO:0000313" key="2">
    <source>
        <dbReference type="Proteomes" id="UP001189429"/>
    </source>
</evidence>
<evidence type="ECO:0008006" key="3">
    <source>
        <dbReference type="Google" id="ProtNLM"/>
    </source>
</evidence>
<reference evidence="1" key="1">
    <citation type="submission" date="2023-10" db="EMBL/GenBank/DDBJ databases">
        <authorList>
            <person name="Chen Y."/>
            <person name="Shah S."/>
            <person name="Dougan E. K."/>
            <person name="Thang M."/>
            <person name="Chan C."/>
        </authorList>
    </citation>
    <scope>NUCLEOTIDE SEQUENCE [LARGE SCALE GENOMIC DNA]</scope>
</reference>
<feature type="non-terminal residue" evidence="1">
    <location>
        <position position="128"/>
    </location>
</feature>
<keyword evidence="2" id="KW-1185">Reference proteome</keyword>
<name>A0ABN9S8F8_9DINO</name>
<dbReference type="Proteomes" id="UP001189429">
    <property type="component" value="Unassembled WGS sequence"/>
</dbReference>
<comment type="caution">
    <text evidence="1">The sequence shown here is derived from an EMBL/GenBank/DDBJ whole genome shotgun (WGS) entry which is preliminary data.</text>
</comment>
<protein>
    <recommendedName>
        <fullName evidence="3">H(+)-exporting diphosphatase</fullName>
    </recommendedName>
</protein>
<feature type="non-terminal residue" evidence="1">
    <location>
        <position position="1"/>
    </location>
</feature>
<sequence>ALESRIAELGAELRKTLGVHEAAAQQTVALAGTGATGEADDKLRGELVGRLALETPILAAGLAAEQGSAVVPCVPTLGRQRRNTAAHVFSAVTVIQKVSLGTFVELTHVTAPAFVFAALLELVFILVG</sequence>
<accession>A0ABN9S8F8</accession>
<dbReference type="EMBL" id="CAUYUJ010009813">
    <property type="protein sequence ID" value="CAK0827741.1"/>
    <property type="molecule type" value="Genomic_DNA"/>
</dbReference>